<comment type="caution">
    <text evidence="2">The sequence shown here is derived from an EMBL/GenBank/DDBJ whole genome shotgun (WGS) entry which is preliminary data.</text>
</comment>
<evidence type="ECO:0000313" key="3">
    <source>
        <dbReference type="Proteomes" id="UP001165085"/>
    </source>
</evidence>
<feature type="compositionally biased region" description="Polar residues" evidence="1">
    <location>
        <begin position="221"/>
        <end position="230"/>
    </location>
</feature>
<proteinExistence type="predicted"/>
<dbReference type="OrthoDB" id="10569549at2759"/>
<dbReference type="Proteomes" id="UP001165085">
    <property type="component" value="Unassembled WGS sequence"/>
</dbReference>
<feature type="compositionally biased region" description="Low complexity" evidence="1">
    <location>
        <begin position="1"/>
        <end position="10"/>
    </location>
</feature>
<evidence type="ECO:0000256" key="1">
    <source>
        <dbReference type="SAM" id="MobiDB-lite"/>
    </source>
</evidence>
<name>A0A9W7F4A6_9STRA</name>
<feature type="region of interest" description="Disordered" evidence="1">
    <location>
        <begin position="197"/>
        <end position="230"/>
    </location>
</feature>
<feature type="compositionally biased region" description="Pro residues" evidence="1">
    <location>
        <begin position="197"/>
        <end position="219"/>
    </location>
</feature>
<gene>
    <name evidence="2" type="ORF">TrST_g1759</name>
</gene>
<feature type="compositionally biased region" description="Polar residues" evidence="1">
    <location>
        <begin position="26"/>
        <end position="40"/>
    </location>
</feature>
<organism evidence="2 3">
    <name type="scientific">Triparma strigata</name>
    <dbReference type="NCBI Taxonomy" id="1606541"/>
    <lineage>
        <taxon>Eukaryota</taxon>
        <taxon>Sar</taxon>
        <taxon>Stramenopiles</taxon>
        <taxon>Ochrophyta</taxon>
        <taxon>Bolidophyceae</taxon>
        <taxon>Parmales</taxon>
        <taxon>Triparmaceae</taxon>
        <taxon>Triparma</taxon>
    </lineage>
</organism>
<reference evidence="3" key="1">
    <citation type="journal article" date="2023" name="Commun. Biol.">
        <title>Genome analysis of Parmales, the sister group of diatoms, reveals the evolutionary specialization of diatoms from phago-mixotrophs to photoautotrophs.</title>
        <authorList>
            <person name="Ban H."/>
            <person name="Sato S."/>
            <person name="Yoshikawa S."/>
            <person name="Yamada K."/>
            <person name="Nakamura Y."/>
            <person name="Ichinomiya M."/>
            <person name="Sato N."/>
            <person name="Blanc-Mathieu R."/>
            <person name="Endo H."/>
            <person name="Kuwata A."/>
            <person name="Ogata H."/>
        </authorList>
    </citation>
    <scope>NUCLEOTIDE SEQUENCE [LARGE SCALE GENOMIC DNA]</scope>
    <source>
        <strain evidence="3">NIES 3701</strain>
    </source>
</reference>
<feature type="compositionally biased region" description="Basic residues" evidence="1">
    <location>
        <begin position="41"/>
        <end position="51"/>
    </location>
</feature>
<evidence type="ECO:0000313" key="2">
    <source>
        <dbReference type="EMBL" id="GMI00923.1"/>
    </source>
</evidence>
<feature type="compositionally biased region" description="Polar residues" evidence="1">
    <location>
        <begin position="347"/>
        <end position="364"/>
    </location>
</feature>
<dbReference type="AlphaFoldDB" id="A0A9W7F4A6"/>
<dbReference type="EMBL" id="BRXY01000573">
    <property type="protein sequence ID" value="GMI00923.1"/>
    <property type="molecule type" value="Genomic_DNA"/>
</dbReference>
<feature type="region of interest" description="Disordered" evidence="1">
    <location>
        <begin position="1"/>
        <end position="74"/>
    </location>
</feature>
<protein>
    <submittedName>
        <fullName evidence="2">Uncharacterized protein</fullName>
    </submittedName>
</protein>
<accession>A0A9W7F4A6</accession>
<keyword evidence="3" id="KW-1185">Reference proteome</keyword>
<sequence length="370" mass="39623">MFKTPSTKTPPKGKRSSVSKRLPLSPVSSNASNRSTNRFSRSARKAKRNVKKGASVVFTSRSKSPVRISRKGSDEHSDAILEDFRFEMPLDVESELSGAIEEREHNAVVEVVEAVETVPSPVSAPATINKTNSFSAADAQRVIIKGVVQQERERLARLEAENGAVSPKPTAGNVWAPPATVTVDALFPYGVPPLPPPKLSKSPELPPVPTPPPPSPTPNPQKYSANANDNTNVHHHYTHAISTPLKVSMANDTNSLVTSLKAVSTTTMDRLRAIGSVLSPKKANRGANIASMLSPKRAKTPPRPVAVELAPPPGTPFSLDVSSLVNDASTRVPTPSRFLPPKPQLSPMRTNARSSGGTSMTPVRSASRRY</sequence>
<feature type="region of interest" description="Disordered" evidence="1">
    <location>
        <begin position="329"/>
        <end position="370"/>
    </location>
</feature>